<protein>
    <submittedName>
        <fullName evidence="3">Acyl-CoA carboxylase subunit epsilon</fullName>
    </submittedName>
</protein>
<dbReference type="KEGG" id="rte:GSU10_10565"/>
<dbReference type="EMBL" id="CP047186">
    <property type="protein sequence ID" value="QHC56028.1"/>
    <property type="molecule type" value="Genomic_DNA"/>
</dbReference>
<accession>A0A166HLM9</accession>
<reference evidence="2 4" key="1">
    <citation type="submission" date="2015-08" db="EMBL/GenBank/DDBJ databases">
        <title>Draft Genome Sequence of Rathayibacter sp. Strain VKM Ac-2596 Isolated from Leaf Gall Induced by Plant-Parasitic Nematodes.</title>
        <authorList>
            <person name="Vasilenko O.V."/>
            <person name="Starodumova I.P."/>
            <person name="Tarlachkov S.V."/>
            <person name="Dorofeeva L.V."/>
            <person name="Evtushenko L.I."/>
        </authorList>
    </citation>
    <scope>NUCLEOTIDE SEQUENCE [LARGE SCALE GENOMIC DNA]</scope>
    <source>
        <strain evidence="2 4">VKM Ac-2596</strain>
    </source>
</reference>
<dbReference type="GO" id="GO:0003989">
    <property type="term" value="F:acetyl-CoA carboxylase activity"/>
    <property type="evidence" value="ECO:0007669"/>
    <property type="project" value="InterPro"/>
</dbReference>
<dbReference type="OrthoDB" id="5125897at2"/>
<reference evidence="3" key="2">
    <citation type="submission" date="2019-12" db="EMBL/GenBank/DDBJ databases">
        <title>Complete and Draft Genome Sequences of New Strains and Members of Some Known Species of the Genus Rathayibacter isolated from Plants.</title>
        <authorList>
            <person name="Tarlachkov S.V."/>
            <person name="Starodumova I.P."/>
            <person name="Dorofeeva L.V."/>
            <person name="Prisyazhnaya N.V."/>
            <person name="Leyn S.A."/>
            <person name="Zlamal J.E."/>
            <person name="Elane M.L."/>
            <person name="Osterman A.L."/>
            <person name="Nadler S.A."/>
            <person name="Subbotin S.A."/>
            <person name="Evtushenko L.I."/>
        </authorList>
    </citation>
    <scope>NUCLEOTIDE SEQUENCE</scope>
    <source>
        <strain evidence="3">VKM Ac-2761</strain>
    </source>
</reference>
<dbReference type="RefSeq" id="WP_068211632.1">
    <property type="nucleotide sequence ID" value="NZ_CP047186.1"/>
</dbReference>
<feature type="region of interest" description="Disordered" evidence="1">
    <location>
        <begin position="33"/>
        <end position="62"/>
    </location>
</feature>
<evidence type="ECO:0000256" key="1">
    <source>
        <dbReference type="SAM" id="MobiDB-lite"/>
    </source>
</evidence>
<dbReference type="GO" id="GO:0004658">
    <property type="term" value="F:propionyl-CoA carboxylase activity"/>
    <property type="evidence" value="ECO:0007669"/>
    <property type="project" value="InterPro"/>
</dbReference>
<gene>
    <name evidence="2" type="ORF">ACH61_02060</name>
    <name evidence="3" type="ORF">GSU10_10565</name>
</gene>
<dbReference type="Proteomes" id="UP000076717">
    <property type="component" value="Unassembled WGS sequence"/>
</dbReference>
<dbReference type="InterPro" id="IPR032716">
    <property type="entry name" value="ACC_epsilon"/>
</dbReference>
<evidence type="ECO:0000313" key="3">
    <source>
        <dbReference type="EMBL" id="QHC56028.1"/>
    </source>
</evidence>
<reference evidence="5" key="3">
    <citation type="submission" date="2019-12" db="EMBL/GenBank/DDBJ databases">
        <title>Complete and draft genome sequences of new strains and members of some known species of the genus Rathayibacter isolated from plants.</title>
        <authorList>
            <person name="Tarlachkov S.V."/>
            <person name="Starodumova I.P."/>
            <person name="Dorofeeva L.V."/>
            <person name="Prisyazhnaya N.V."/>
            <person name="Leyn S."/>
            <person name="Zlamal J."/>
            <person name="Elan M."/>
            <person name="Osterman A.L."/>
            <person name="Nadler S."/>
            <person name="Subbotin S.A."/>
            <person name="Evtushenko L.I."/>
        </authorList>
    </citation>
    <scope>NUCLEOTIDE SEQUENCE [LARGE SCALE GENOMIC DNA]</scope>
    <source>
        <strain evidence="5">VKM Ac-2761</strain>
    </source>
</reference>
<evidence type="ECO:0000313" key="4">
    <source>
        <dbReference type="Proteomes" id="UP000076717"/>
    </source>
</evidence>
<name>A0A166HLM9_9MICO</name>
<evidence type="ECO:0000313" key="5">
    <source>
        <dbReference type="Proteomes" id="UP000465031"/>
    </source>
</evidence>
<organism evidence="2 4">
    <name type="scientific">Rathayibacter tanaceti</name>
    <dbReference type="NCBI Taxonomy" id="1671680"/>
    <lineage>
        <taxon>Bacteria</taxon>
        <taxon>Bacillati</taxon>
        <taxon>Actinomycetota</taxon>
        <taxon>Actinomycetes</taxon>
        <taxon>Micrococcales</taxon>
        <taxon>Microbacteriaceae</taxon>
        <taxon>Rathayibacter</taxon>
    </lineage>
</organism>
<dbReference type="Proteomes" id="UP000465031">
    <property type="component" value="Chromosome"/>
</dbReference>
<dbReference type="EMBL" id="LIIN01000070">
    <property type="protein sequence ID" value="KZX20823.1"/>
    <property type="molecule type" value="Genomic_DNA"/>
</dbReference>
<sequence length="73" mass="7450">MTASDSEPAVVISTPGLDARQIAAITAVVTALASRTSTEPGTPREPSGGWNDRASALRSPLRPAAGAWRSFSG</sequence>
<dbReference type="AlphaFoldDB" id="A0A166HLM9"/>
<dbReference type="Pfam" id="PF13822">
    <property type="entry name" value="ACC_epsilon"/>
    <property type="match status" value="1"/>
</dbReference>
<keyword evidence="4" id="KW-1185">Reference proteome</keyword>
<evidence type="ECO:0000313" key="2">
    <source>
        <dbReference type="EMBL" id="KZX20823.1"/>
    </source>
</evidence>
<proteinExistence type="predicted"/>